<proteinExistence type="predicted"/>
<feature type="binding site" evidence="8">
    <location>
        <position position="618"/>
    </location>
    <ligand>
        <name>Ca(2+)</name>
        <dbReference type="ChEBI" id="CHEBI:29108"/>
    </ligand>
</feature>
<evidence type="ECO:0000256" key="7">
    <source>
        <dbReference type="ARBA" id="ARBA00023145"/>
    </source>
</evidence>
<evidence type="ECO:0000256" key="3">
    <source>
        <dbReference type="ARBA" id="ARBA00022723"/>
    </source>
</evidence>
<organism evidence="11 12">
    <name type="scientific">Hypsizygus marmoreus</name>
    <name type="common">White beech mushroom</name>
    <name type="synonym">Agaricus marmoreus</name>
    <dbReference type="NCBI Taxonomy" id="39966"/>
    <lineage>
        <taxon>Eukaryota</taxon>
        <taxon>Fungi</taxon>
        <taxon>Dikarya</taxon>
        <taxon>Basidiomycota</taxon>
        <taxon>Agaricomycotina</taxon>
        <taxon>Agaricomycetes</taxon>
        <taxon>Agaricomycetidae</taxon>
        <taxon>Agaricales</taxon>
        <taxon>Tricholomatineae</taxon>
        <taxon>Lyophyllaceae</taxon>
        <taxon>Hypsizygus</taxon>
    </lineage>
</organism>
<dbReference type="CDD" id="cd04056">
    <property type="entry name" value="Peptidases_S53"/>
    <property type="match status" value="1"/>
</dbReference>
<evidence type="ECO:0000256" key="9">
    <source>
        <dbReference type="SAM" id="SignalP"/>
    </source>
</evidence>
<accession>A0A369K979</accession>
<comment type="caution">
    <text evidence="8">Lacks conserved residue(s) required for the propagation of feature annotation.</text>
</comment>
<keyword evidence="12" id="KW-1185">Reference proteome</keyword>
<dbReference type="Proteomes" id="UP000076154">
    <property type="component" value="Unassembled WGS sequence"/>
</dbReference>
<dbReference type="GO" id="GO:0006508">
    <property type="term" value="P:proteolysis"/>
    <property type="evidence" value="ECO:0007669"/>
    <property type="project" value="UniProtKB-KW"/>
</dbReference>
<dbReference type="GO" id="GO:0046872">
    <property type="term" value="F:metal ion binding"/>
    <property type="evidence" value="ECO:0007669"/>
    <property type="project" value="UniProtKB-UniRule"/>
</dbReference>
<reference evidence="11" key="1">
    <citation type="submission" date="2018-04" db="EMBL/GenBank/DDBJ databases">
        <title>Whole genome sequencing of Hypsizygus marmoreus.</title>
        <authorList>
            <person name="Choi I.-G."/>
            <person name="Min B."/>
            <person name="Kim J.-G."/>
            <person name="Kim S."/>
            <person name="Oh Y.-L."/>
            <person name="Kong W.-S."/>
            <person name="Park H."/>
            <person name="Jeong J."/>
            <person name="Song E.-S."/>
        </authorList>
    </citation>
    <scope>NUCLEOTIDE SEQUENCE [LARGE SCALE GENOMIC DNA]</scope>
    <source>
        <strain evidence="11">51987-8</strain>
    </source>
</reference>
<dbReference type="GO" id="GO:0005576">
    <property type="term" value="C:extracellular region"/>
    <property type="evidence" value="ECO:0007669"/>
    <property type="project" value="UniProtKB-SubCell"/>
</dbReference>
<feature type="signal peptide" evidence="9">
    <location>
        <begin position="1"/>
        <end position="18"/>
    </location>
</feature>
<evidence type="ECO:0000256" key="1">
    <source>
        <dbReference type="ARBA" id="ARBA00004239"/>
    </source>
</evidence>
<dbReference type="CDD" id="cd11377">
    <property type="entry name" value="Pro-peptidase_S53"/>
    <property type="match status" value="1"/>
</dbReference>
<feature type="chain" id="PRO_5016628811" evidence="9">
    <location>
        <begin position="19"/>
        <end position="641"/>
    </location>
</feature>
<dbReference type="InterPro" id="IPR036852">
    <property type="entry name" value="Peptidase_S8/S53_dom_sf"/>
</dbReference>
<comment type="cofactor">
    <cofactor evidence="8">
        <name>Ca(2+)</name>
        <dbReference type="ChEBI" id="CHEBI:29108"/>
    </cofactor>
    <text evidence="8">Binds 1 Ca(2+) ion per subunit.</text>
</comment>
<feature type="binding site" evidence="8">
    <location>
        <position position="593"/>
    </location>
    <ligand>
        <name>Ca(2+)</name>
        <dbReference type="ChEBI" id="CHEBI:29108"/>
    </ligand>
</feature>
<evidence type="ECO:0000313" key="11">
    <source>
        <dbReference type="EMBL" id="RDB30132.1"/>
    </source>
</evidence>
<evidence type="ECO:0000256" key="5">
    <source>
        <dbReference type="ARBA" id="ARBA00022825"/>
    </source>
</evidence>
<dbReference type="SMART" id="SM00944">
    <property type="entry name" value="Pro-kuma_activ"/>
    <property type="match status" value="1"/>
</dbReference>
<dbReference type="Pfam" id="PF09286">
    <property type="entry name" value="Pro-kuma_activ"/>
    <property type="match status" value="1"/>
</dbReference>
<evidence type="ECO:0000313" key="12">
    <source>
        <dbReference type="Proteomes" id="UP000076154"/>
    </source>
</evidence>
<dbReference type="GO" id="GO:0004252">
    <property type="term" value="F:serine-type endopeptidase activity"/>
    <property type="evidence" value="ECO:0007669"/>
    <property type="project" value="InterPro"/>
</dbReference>
<dbReference type="OrthoDB" id="409122at2759"/>
<dbReference type="InterPro" id="IPR050819">
    <property type="entry name" value="Tripeptidyl-peptidase_I"/>
</dbReference>
<feature type="binding site" evidence="8">
    <location>
        <position position="594"/>
    </location>
    <ligand>
        <name>Ca(2+)</name>
        <dbReference type="ChEBI" id="CHEBI:29108"/>
    </ligand>
</feature>
<keyword evidence="2" id="KW-0645">Protease</keyword>
<evidence type="ECO:0000256" key="8">
    <source>
        <dbReference type="PROSITE-ProRule" id="PRU01032"/>
    </source>
</evidence>
<dbReference type="STRING" id="39966.A0A369K979"/>
<dbReference type="PANTHER" id="PTHR14218">
    <property type="entry name" value="PROTEASE S8 TRIPEPTIDYL PEPTIDASE I CLN2"/>
    <property type="match status" value="1"/>
</dbReference>
<gene>
    <name evidence="11" type="primary">sed1</name>
    <name evidence="11" type="ORF">Hypma_013988</name>
</gene>
<keyword evidence="6 8" id="KW-0106">Calcium</keyword>
<dbReference type="AlphaFoldDB" id="A0A369K979"/>
<dbReference type="SUPFAM" id="SSF52743">
    <property type="entry name" value="Subtilisin-like"/>
    <property type="match status" value="1"/>
</dbReference>
<evidence type="ECO:0000259" key="10">
    <source>
        <dbReference type="PROSITE" id="PS51695"/>
    </source>
</evidence>
<dbReference type="InterPro" id="IPR030400">
    <property type="entry name" value="Sedolisin_dom"/>
</dbReference>
<keyword evidence="7" id="KW-0865">Zymogen</keyword>
<dbReference type="InterPro" id="IPR015366">
    <property type="entry name" value="S53_propep"/>
</dbReference>
<evidence type="ECO:0000256" key="2">
    <source>
        <dbReference type="ARBA" id="ARBA00022670"/>
    </source>
</evidence>
<feature type="binding site" evidence="8">
    <location>
        <position position="620"/>
    </location>
    <ligand>
        <name>Ca(2+)</name>
        <dbReference type="ChEBI" id="CHEBI:29108"/>
    </ligand>
</feature>
<sequence length="641" mass="69218">MHYSLVLLLGLFSPLTQGILTREREIESRVIHERHIPHPSYNAAHQPPANLSLPLRIGLKQRNLALLPTELLAISDPASPLYGRHWTPAQVLEAFAPPEEAGEIVRRWLVSEGVGKERVRWSADKAWIDVRSATVGEVEKLIGARYRVFRRGEEEEYIACDSYTLPRSIADVVDIITPTVQPNTKLAEVRRSLPHNGVSHEREVKRASVAVTGCDKAVTPDCLKALYNMTYVPQATDRNSMAIVNYYSNSYLQSDLDMFFANFSPALLGKSPELVSIDGGTLELDESSSVGEAGWVLQYAMTLAQPQPVKLLQLGNKQTGEFRSFNEWLDAVDASYCTSNGGDDFTYDPQLPNPRPGGLNEHSCGALNPPNVVSNSQADHEYRFSQFYLERQCAEFGKLGLMGVTVLYAAGNTGVSGAQSGYCLDRNGAMNLNATNFNPAWPASCPWVTTVGGTQVKANATVAPGAEEVWNEDLTSGFFLSGGGGFSNRFTTPGYQKHAVKGFLGGLKKTDPGLVKHFNARGRAYPDLSANANSFVNVDNGEFVLSSGTSGAVPTVASIITLVNDARIAAGKTPVGFINPAIYSPAFASAFNDITSGTSQGCKGLQGDRGGGFKAGRGWDPASGLGTPNLGLLIEKWLELP</sequence>
<keyword evidence="3 8" id="KW-0479">Metal-binding</keyword>
<dbReference type="Gene3D" id="3.40.50.200">
    <property type="entry name" value="Peptidase S8/S53 domain"/>
    <property type="match status" value="1"/>
</dbReference>
<evidence type="ECO:0000256" key="4">
    <source>
        <dbReference type="ARBA" id="ARBA00022801"/>
    </source>
</evidence>
<keyword evidence="5" id="KW-0720">Serine protease</keyword>
<name>A0A369K979_HYPMA</name>
<protein>
    <submittedName>
        <fullName evidence="11">Tripeptidyl-peptidase sed1</fullName>
    </submittedName>
</protein>
<dbReference type="GO" id="GO:0008240">
    <property type="term" value="F:tripeptidyl-peptidase activity"/>
    <property type="evidence" value="ECO:0007669"/>
    <property type="project" value="UniProtKB-EC"/>
</dbReference>
<dbReference type="EMBL" id="LUEZ02000009">
    <property type="protein sequence ID" value="RDB30132.1"/>
    <property type="molecule type" value="Genomic_DNA"/>
</dbReference>
<dbReference type="PANTHER" id="PTHR14218:SF19">
    <property type="entry name" value="SERINE PROTEASE AORO, PUTATIVE (AFU_ORTHOLOGUE AFUA_6G10250)-RELATED"/>
    <property type="match status" value="1"/>
</dbReference>
<keyword evidence="4" id="KW-0378">Hydrolase</keyword>
<dbReference type="SUPFAM" id="SSF54897">
    <property type="entry name" value="Protease propeptides/inhibitors"/>
    <property type="match status" value="1"/>
</dbReference>
<dbReference type="InParanoid" id="A0A369K979"/>
<comment type="subcellular location">
    <subcellularLocation>
        <location evidence="1">Secreted</location>
        <location evidence="1">Extracellular space</location>
    </subcellularLocation>
</comment>
<evidence type="ECO:0000256" key="6">
    <source>
        <dbReference type="ARBA" id="ARBA00022837"/>
    </source>
</evidence>
<dbReference type="PROSITE" id="PS51695">
    <property type="entry name" value="SEDOLISIN"/>
    <property type="match status" value="1"/>
</dbReference>
<comment type="caution">
    <text evidence="11">The sequence shown here is derived from an EMBL/GenBank/DDBJ whole genome shotgun (WGS) entry which is preliminary data.</text>
</comment>
<keyword evidence="9" id="KW-0732">Signal</keyword>
<feature type="domain" description="Peptidase S53" evidence="10">
    <location>
        <begin position="217"/>
        <end position="640"/>
    </location>
</feature>